<organism evidence="4">
    <name type="scientific">Ralstonia solanacearum</name>
    <name type="common">Pseudomonas solanacearum</name>
    <dbReference type="NCBI Taxonomy" id="305"/>
    <lineage>
        <taxon>Bacteria</taxon>
        <taxon>Pseudomonadati</taxon>
        <taxon>Pseudomonadota</taxon>
        <taxon>Betaproteobacteria</taxon>
        <taxon>Burkholderiales</taxon>
        <taxon>Burkholderiaceae</taxon>
        <taxon>Ralstonia</taxon>
        <taxon>Ralstonia solanacearum species complex</taxon>
    </lineage>
</organism>
<feature type="region of interest" description="Disordered" evidence="1">
    <location>
        <begin position="139"/>
        <end position="161"/>
    </location>
</feature>
<evidence type="ECO:0000313" key="5">
    <source>
        <dbReference type="EMBL" id="CUV63887.1"/>
    </source>
</evidence>
<proteinExistence type="predicted"/>
<dbReference type="EMBL" id="LN899822">
    <property type="protein sequence ID" value="CUV63887.1"/>
    <property type="molecule type" value="Genomic_DNA"/>
</dbReference>
<protein>
    <submittedName>
        <fullName evidence="4">Uncharacterized protein</fullName>
    </submittedName>
</protein>
<feature type="compositionally biased region" description="Polar residues" evidence="1">
    <location>
        <begin position="59"/>
        <end position="69"/>
    </location>
</feature>
<evidence type="ECO:0000256" key="1">
    <source>
        <dbReference type="SAM" id="MobiDB-lite"/>
    </source>
</evidence>
<feature type="compositionally biased region" description="Basic residues" evidence="1">
    <location>
        <begin position="139"/>
        <end position="153"/>
    </location>
</feature>
<reference evidence="4" key="1">
    <citation type="submission" date="2015-10" db="EMBL/GenBank/DDBJ databases">
        <authorList>
            <person name="Gilbert D.G."/>
        </authorList>
    </citation>
    <scope>NUCLEOTIDE SEQUENCE</scope>
    <source>
        <strain evidence="4">Phyl III-seqv23</strain>
    </source>
</reference>
<dbReference type="EMBL" id="LN899826">
    <property type="protein sequence ID" value="CUV38838.1"/>
    <property type="molecule type" value="Genomic_DNA"/>
</dbReference>
<name>A0A0S4VWA2_RALSL</name>
<dbReference type="EMBL" id="LN899823">
    <property type="protein sequence ID" value="CUV24051.1"/>
    <property type="molecule type" value="Genomic_DNA"/>
</dbReference>
<evidence type="ECO:0000313" key="4">
    <source>
        <dbReference type="EMBL" id="CUV38838.1"/>
    </source>
</evidence>
<dbReference type="AlphaFoldDB" id="A0A0S4VWA2"/>
<dbReference type="EMBL" id="LN899825">
    <property type="protein sequence ID" value="CUV36080.1"/>
    <property type="molecule type" value="Genomic_DNA"/>
</dbReference>
<sequence length="161" mass="17655">MIDSLAAGSARCTACGAGDEPGENRAGDATARRADGAAYQAGCRTNLSTRQRNRDTTGHACSSTDSASNPPCDVARFRLHGLALRAWVSRARRARAVAKEFAGTRPACIRVRRPCLVIVEPGIVMHALWPPVLPCRRKHTQTATRRRQTRARRRLDIRGER</sequence>
<feature type="region of interest" description="Disordered" evidence="1">
    <location>
        <begin position="45"/>
        <end position="69"/>
    </location>
</feature>
<evidence type="ECO:0000313" key="2">
    <source>
        <dbReference type="EMBL" id="CUV24051.1"/>
    </source>
</evidence>
<accession>A0A0S4VWA2</accession>
<gene>
    <name evidence="5" type="ORF">RD1301_v1_4130001</name>
    <name evidence="2" type="ORF">RUN1744_v1_570001</name>
    <name evidence="3" type="ORF">TD1301_v1_1850016</name>
    <name evidence="4" type="ORF">TF3108_v1_190001</name>
</gene>
<evidence type="ECO:0000313" key="3">
    <source>
        <dbReference type="EMBL" id="CUV36080.1"/>
    </source>
</evidence>